<accession>A0A6I1Q3T4</accession>
<protein>
    <submittedName>
        <fullName evidence="3">Uncharacterized protein</fullName>
    </submittedName>
</protein>
<keyword evidence="2" id="KW-1133">Transmembrane helix</keyword>
<feature type="compositionally biased region" description="Basic and acidic residues" evidence="1">
    <location>
        <begin position="93"/>
        <end position="118"/>
    </location>
</feature>
<dbReference type="EMBL" id="JACHDD010000008">
    <property type="protein sequence ID" value="MBB5426737.1"/>
    <property type="molecule type" value="Genomic_DNA"/>
</dbReference>
<name>A0A6I1Q3T4_PARAM</name>
<keyword evidence="2" id="KW-0812">Transmembrane</keyword>
<dbReference type="OrthoDB" id="8527801at2"/>
<keyword evidence="2" id="KW-0472">Membrane</keyword>
<sequence>MQNDRPPPRRVTYEKGIRIGGSGWFGRLLTVALSAILFVVAAMLSIVLFAVLFAAGTVVVGYLWWKMRKLRRQAAAYGDDGRTVDMEVVNRNTPDDDGRTIDMEVVHKDPPHDDSAPR</sequence>
<evidence type="ECO:0000313" key="3">
    <source>
        <dbReference type="EMBL" id="MBB5426737.1"/>
    </source>
</evidence>
<keyword evidence="4" id="KW-1185">Reference proteome</keyword>
<proteinExistence type="predicted"/>
<dbReference type="Proteomes" id="UP000592780">
    <property type="component" value="Unassembled WGS sequence"/>
</dbReference>
<reference evidence="3 4" key="1">
    <citation type="submission" date="2020-08" db="EMBL/GenBank/DDBJ databases">
        <title>Genomic Encyclopedia of Type Strains, Phase IV (KMG-V): Genome sequencing to study the core and pangenomes of soil and plant-associated prokaryotes.</title>
        <authorList>
            <person name="Whitman W."/>
        </authorList>
    </citation>
    <scope>NUCLEOTIDE SEQUENCE [LARGE SCALE GENOMIC DNA]</scope>
    <source>
        <strain evidence="3 4">JPY158</strain>
    </source>
</reference>
<evidence type="ECO:0000313" key="4">
    <source>
        <dbReference type="Proteomes" id="UP000592780"/>
    </source>
</evidence>
<organism evidence="3 4">
    <name type="scientific">Paraburkholderia atlantica</name>
    <dbReference type="NCBI Taxonomy" id="2654982"/>
    <lineage>
        <taxon>Bacteria</taxon>
        <taxon>Pseudomonadati</taxon>
        <taxon>Pseudomonadota</taxon>
        <taxon>Betaproteobacteria</taxon>
        <taxon>Burkholderiales</taxon>
        <taxon>Burkholderiaceae</taxon>
        <taxon>Paraburkholderia</taxon>
    </lineage>
</organism>
<comment type="caution">
    <text evidence="3">The sequence shown here is derived from an EMBL/GenBank/DDBJ whole genome shotgun (WGS) entry which is preliminary data.</text>
</comment>
<feature type="transmembrane region" description="Helical" evidence="2">
    <location>
        <begin position="46"/>
        <end position="65"/>
    </location>
</feature>
<gene>
    <name evidence="3" type="ORF">HDG40_004916</name>
</gene>
<evidence type="ECO:0000256" key="2">
    <source>
        <dbReference type="SAM" id="Phobius"/>
    </source>
</evidence>
<feature type="transmembrane region" description="Helical" evidence="2">
    <location>
        <begin position="21"/>
        <end position="40"/>
    </location>
</feature>
<dbReference type="AlphaFoldDB" id="A0A6I1Q3T4"/>
<feature type="region of interest" description="Disordered" evidence="1">
    <location>
        <begin position="88"/>
        <end position="118"/>
    </location>
</feature>
<evidence type="ECO:0000256" key="1">
    <source>
        <dbReference type="SAM" id="MobiDB-lite"/>
    </source>
</evidence>
<dbReference type="RefSeq" id="WP_018436669.1">
    <property type="nucleotide sequence ID" value="NZ_JACHDD010000008.1"/>
</dbReference>